<keyword evidence="3" id="KW-1185">Reference proteome</keyword>
<evidence type="ECO:0000313" key="3">
    <source>
        <dbReference type="Proteomes" id="UP001501736"/>
    </source>
</evidence>
<dbReference type="SUPFAM" id="SSF53597">
    <property type="entry name" value="Dihydrofolate reductase-like"/>
    <property type="match status" value="1"/>
</dbReference>
<gene>
    <name evidence="2" type="ORF">GCM10020260_17540</name>
</gene>
<comment type="caution">
    <text evidence="2">The sequence shown here is derived from an EMBL/GenBank/DDBJ whole genome shotgun (WGS) entry which is preliminary data.</text>
</comment>
<feature type="domain" description="Bacterial bifunctional deaminase-reductase C-terminal" evidence="1">
    <location>
        <begin position="5"/>
        <end position="175"/>
    </location>
</feature>
<dbReference type="PANTHER" id="PTHR38011:SF11">
    <property type="entry name" value="2,5-DIAMINO-6-RIBOSYLAMINO-4(3H)-PYRIMIDINONE 5'-PHOSPHATE REDUCTASE"/>
    <property type="match status" value="1"/>
</dbReference>
<sequence>MGQLIVWNVISIDGFFEGDQPWDLRLHEYIWGEDLRRLSLQFGEEAELLVFGRNTYEGMAAHWPADTDEPEIAAYMNAVPKLVASRTLTAPEWNNTEATADPVGELARRKQLGERPIYVFGSADLVDSLLEADLVDELLLGIAPVILGSGTPFFTTSEAARSLELLESRAVDTGGVLLRYRPLRG</sequence>
<dbReference type="InterPro" id="IPR002734">
    <property type="entry name" value="RibDG_C"/>
</dbReference>
<dbReference type="Proteomes" id="UP001501736">
    <property type="component" value="Unassembled WGS sequence"/>
</dbReference>
<evidence type="ECO:0000259" key="1">
    <source>
        <dbReference type="Pfam" id="PF01872"/>
    </source>
</evidence>
<organism evidence="2 3">
    <name type="scientific">Nesterenkonia halobia</name>
    <dbReference type="NCBI Taxonomy" id="37922"/>
    <lineage>
        <taxon>Bacteria</taxon>
        <taxon>Bacillati</taxon>
        <taxon>Actinomycetota</taxon>
        <taxon>Actinomycetes</taxon>
        <taxon>Micrococcales</taxon>
        <taxon>Micrococcaceae</taxon>
        <taxon>Nesterenkonia</taxon>
    </lineage>
</organism>
<dbReference type="InterPro" id="IPR050765">
    <property type="entry name" value="Riboflavin_Biosynth_HTPR"/>
</dbReference>
<reference evidence="3" key="1">
    <citation type="journal article" date="2019" name="Int. J. Syst. Evol. Microbiol.">
        <title>The Global Catalogue of Microorganisms (GCM) 10K type strain sequencing project: providing services to taxonomists for standard genome sequencing and annotation.</title>
        <authorList>
            <consortium name="The Broad Institute Genomics Platform"/>
            <consortium name="The Broad Institute Genome Sequencing Center for Infectious Disease"/>
            <person name="Wu L."/>
            <person name="Ma J."/>
        </authorList>
    </citation>
    <scope>NUCLEOTIDE SEQUENCE [LARGE SCALE GENOMIC DNA]</scope>
    <source>
        <strain evidence="3">JCM 11483</strain>
    </source>
</reference>
<evidence type="ECO:0000313" key="2">
    <source>
        <dbReference type="EMBL" id="GAA3285248.1"/>
    </source>
</evidence>
<proteinExistence type="predicted"/>
<dbReference type="PANTHER" id="PTHR38011">
    <property type="entry name" value="DIHYDROFOLATE REDUCTASE FAMILY PROTEIN (AFU_ORTHOLOGUE AFUA_8G06820)"/>
    <property type="match status" value="1"/>
</dbReference>
<dbReference type="Pfam" id="PF01872">
    <property type="entry name" value="RibD_C"/>
    <property type="match status" value="1"/>
</dbReference>
<dbReference type="RefSeq" id="WP_344720331.1">
    <property type="nucleotide sequence ID" value="NZ_BAAAYG010000005.1"/>
</dbReference>
<dbReference type="EMBL" id="BAAAYG010000005">
    <property type="protein sequence ID" value="GAA3285248.1"/>
    <property type="molecule type" value="Genomic_DNA"/>
</dbReference>
<name>A0ABP6RET9_9MICC</name>
<protein>
    <submittedName>
        <fullName evidence="2">Dihydrofolate reductase family protein</fullName>
    </submittedName>
</protein>
<dbReference type="InterPro" id="IPR024072">
    <property type="entry name" value="DHFR-like_dom_sf"/>
</dbReference>
<accession>A0ABP6RET9</accession>
<dbReference type="Gene3D" id="3.40.430.10">
    <property type="entry name" value="Dihydrofolate Reductase, subunit A"/>
    <property type="match status" value="1"/>
</dbReference>